<evidence type="ECO:0000313" key="3">
    <source>
        <dbReference type="Proteomes" id="UP000637769"/>
    </source>
</evidence>
<dbReference type="InterPro" id="IPR001387">
    <property type="entry name" value="Cro/C1-type_HTH"/>
</dbReference>
<name>A0ABQ1M3X9_9PROT</name>
<accession>A0ABQ1M3X9</accession>
<dbReference type="Pfam" id="PF00717">
    <property type="entry name" value="Peptidase_S24"/>
    <property type="match status" value="1"/>
</dbReference>
<dbReference type="Proteomes" id="UP000637769">
    <property type="component" value="Unassembled WGS sequence"/>
</dbReference>
<organism evidence="2 3">
    <name type="scientific">Asaia siamensis</name>
    <dbReference type="NCBI Taxonomy" id="110479"/>
    <lineage>
        <taxon>Bacteria</taxon>
        <taxon>Pseudomonadati</taxon>
        <taxon>Pseudomonadota</taxon>
        <taxon>Alphaproteobacteria</taxon>
        <taxon>Acetobacterales</taxon>
        <taxon>Acetobacteraceae</taxon>
        <taxon>Asaia</taxon>
    </lineage>
</organism>
<evidence type="ECO:0000259" key="1">
    <source>
        <dbReference type="PROSITE" id="PS50943"/>
    </source>
</evidence>
<dbReference type="Gene3D" id="1.10.260.40">
    <property type="entry name" value="lambda repressor-like DNA-binding domains"/>
    <property type="match status" value="1"/>
</dbReference>
<evidence type="ECO:0000313" key="2">
    <source>
        <dbReference type="EMBL" id="GGC34368.1"/>
    </source>
</evidence>
<dbReference type="PROSITE" id="PS50943">
    <property type="entry name" value="HTH_CROC1"/>
    <property type="match status" value="1"/>
</dbReference>
<dbReference type="Gene3D" id="2.10.109.10">
    <property type="entry name" value="Umud Fragment, subunit A"/>
    <property type="match status" value="1"/>
</dbReference>
<feature type="domain" description="HTH cro/C1-type" evidence="1">
    <location>
        <begin position="19"/>
        <end position="68"/>
    </location>
</feature>
<dbReference type="RefSeq" id="WP_188426634.1">
    <property type="nucleotide sequence ID" value="NZ_BMCH01000005.1"/>
</dbReference>
<protein>
    <recommendedName>
        <fullName evidence="1">HTH cro/C1-type domain-containing protein</fullName>
    </recommendedName>
</protein>
<proteinExistence type="predicted"/>
<dbReference type="InterPro" id="IPR039418">
    <property type="entry name" value="LexA-like"/>
</dbReference>
<dbReference type="InterPro" id="IPR010982">
    <property type="entry name" value="Lambda_DNA-bd_dom_sf"/>
</dbReference>
<dbReference type="InterPro" id="IPR015927">
    <property type="entry name" value="Peptidase_S24_S26A/B/C"/>
</dbReference>
<sequence>MSNEATLPPYPNYLGAYLKAFDMTQEQAGQVINLQKAAVNKIVKGSRGLRPDYARKLWSHLGLPKEDWRLLYDTPPNAEYLAQHKSAGGVLPRGATAAEPISVEKIYVVGSVQAGLWREALQWDEANWYAITGPIDTRYPGLKRYGLVVHGNSMNRVFPDGTIVVVINFDDLARHPQNGEYVVAIQRSEDTQEFEATIKAFQITDDGKMILWPQSTDPLFQSPIVLPDNLEECYGNGHDGHSNGMPNIFVQGLVVAHYTPTLKATF</sequence>
<keyword evidence="3" id="KW-1185">Reference proteome</keyword>
<reference evidence="3" key="1">
    <citation type="journal article" date="2019" name="Int. J. Syst. Evol. Microbiol.">
        <title>The Global Catalogue of Microorganisms (GCM) 10K type strain sequencing project: providing services to taxonomists for standard genome sequencing and annotation.</title>
        <authorList>
            <consortium name="The Broad Institute Genomics Platform"/>
            <consortium name="The Broad Institute Genome Sequencing Center for Infectious Disease"/>
            <person name="Wu L."/>
            <person name="Ma J."/>
        </authorList>
    </citation>
    <scope>NUCLEOTIDE SEQUENCE [LARGE SCALE GENOMIC DNA]</scope>
    <source>
        <strain evidence="3">CCM 7132</strain>
    </source>
</reference>
<dbReference type="SUPFAM" id="SSF51306">
    <property type="entry name" value="LexA/Signal peptidase"/>
    <property type="match status" value="1"/>
</dbReference>
<dbReference type="SUPFAM" id="SSF47413">
    <property type="entry name" value="lambda repressor-like DNA-binding domains"/>
    <property type="match status" value="1"/>
</dbReference>
<comment type="caution">
    <text evidence="2">The sequence shown here is derived from an EMBL/GenBank/DDBJ whole genome shotgun (WGS) entry which is preliminary data.</text>
</comment>
<dbReference type="EMBL" id="BMCH01000005">
    <property type="protein sequence ID" value="GGC34368.1"/>
    <property type="molecule type" value="Genomic_DNA"/>
</dbReference>
<dbReference type="CDD" id="cd06529">
    <property type="entry name" value="S24_LexA-like"/>
    <property type="match status" value="1"/>
</dbReference>
<dbReference type="SMART" id="SM00530">
    <property type="entry name" value="HTH_XRE"/>
    <property type="match status" value="1"/>
</dbReference>
<gene>
    <name evidence="2" type="ORF">GCM10007207_19890</name>
</gene>
<dbReference type="InterPro" id="IPR036286">
    <property type="entry name" value="LexA/Signal_pep-like_sf"/>
</dbReference>